<evidence type="ECO:0000313" key="4">
    <source>
        <dbReference type="Proteomes" id="UP000031675"/>
    </source>
</evidence>
<keyword evidence="1" id="KW-0560">Oxidoreductase</keyword>
<reference evidence="4" key="1">
    <citation type="journal article" date="2015" name="Chem. Biol.">
        <title>Structure, bioactivity, and resistance mechanism of streptomonomicin, an unusual lasso Peptide from an understudied halophilic actinomycete.</title>
        <authorList>
            <person name="Metelev M."/>
            <person name="Tietz J.I."/>
            <person name="Melby J.O."/>
            <person name="Blair P.M."/>
            <person name="Zhu L."/>
            <person name="Livnat I."/>
            <person name="Severinov K."/>
            <person name="Mitchell D.A."/>
        </authorList>
    </citation>
    <scope>NUCLEOTIDE SEQUENCE [LARGE SCALE GENOMIC DNA]</scope>
    <source>
        <strain evidence="4">YIM 90003</strain>
    </source>
</reference>
<dbReference type="PANTHER" id="PTHR35176">
    <property type="entry name" value="HEME OXYGENASE HI_0854-RELATED"/>
    <property type="match status" value="1"/>
</dbReference>
<dbReference type="AlphaFoldDB" id="A0A0C2G8J7"/>
<gene>
    <name evidence="3" type="ORF">LP52_05660</name>
</gene>
<dbReference type="EMBL" id="JROO01000009">
    <property type="protein sequence ID" value="KIH99713.1"/>
    <property type="molecule type" value="Genomic_DNA"/>
</dbReference>
<dbReference type="OrthoDB" id="9812086at2"/>
<dbReference type="Pfam" id="PF01243">
    <property type="entry name" value="PNPOx_N"/>
    <property type="match status" value="1"/>
</dbReference>
<dbReference type="PANTHER" id="PTHR35176:SF2">
    <property type="entry name" value="F420H(2)-DEPENDENT REDUCTASE RV1155"/>
    <property type="match status" value="1"/>
</dbReference>
<dbReference type="Proteomes" id="UP000031675">
    <property type="component" value="Unassembled WGS sequence"/>
</dbReference>
<dbReference type="NCBIfam" id="TIGR03668">
    <property type="entry name" value="Rv0121_F420"/>
    <property type="match status" value="1"/>
</dbReference>
<dbReference type="InterPro" id="IPR012349">
    <property type="entry name" value="Split_barrel_FMN-bd"/>
</dbReference>
<dbReference type="STRING" id="183763.LP52_05660"/>
<dbReference type="Gene3D" id="2.30.110.10">
    <property type="entry name" value="Electron Transport, Fmn-binding Protein, Chain A"/>
    <property type="match status" value="1"/>
</dbReference>
<dbReference type="InterPro" id="IPR011576">
    <property type="entry name" value="Pyridox_Oxase_N"/>
</dbReference>
<comment type="caution">
    <text evidence="3">The sequence shown here is derived from an EMBL/GenBank/DDBJ whole genome shotgun (WGS) entry which is preliminary data.</text>
</comment>
<dbReference type="InterPro" id="IPR052019">
    <property type="entry name" value="F420H2_bilvrd_red/Heme_oxyg"/>
</dbReference>
<dbReference type="GO" id="GO:0005829">
    <property type="term" value="C:cytosol"/>
    <property type="evidence" value="ECO:0007669"/>
    <property type="project" value="TreeGrafter"/>
</dbReference>
<dbReference type="InterPro" id="IPR019967">
    <property type="entry name" value="F420-dep_enz_PPOX_Rv0121"/>
</dbReference>
<dbReference type="SUPFAM" id="SSF50475">
    <property type="entry name" value="FMN-binding split barrel"/>
    <property type="match status" value="1"/>
</dbReference>
<organism evidence="3 4">
    <name type="scientific">Streptomonospora alba</name>
    <dbReference type="NCBI Taxonomy" id="183763"/>
    <lineage>
        <taxon>Bacteria</taxon>
        <taxon>Bacillati</taxon>
        <taxon>Actinomycetota</taxon>
        <taxon>Actinomycetes</taxon>
        <taxon>Streptosporangiales</taxon>
        <taxon>Nocardiopsidaceae</taxon>
        <taxon>Streptomonospora</taxon>
    </lineage>
</organism>
<sequence length="151" mass="16944">MRWNAEQCREAFARARVARLATADAEGRPHLVPVTFALLEGAGQAPDTVVVAIDNKPKRTTALRRLANIAANPQVCLLADEYSDDWEELWWVRADGRARIVEPGTDTQETPSEHRTAIRHLQERYGPYRDAPPTGPVIVIEVTRWSGWSFG</sequence>
<evidence type="ECO:0000259" key="2">
    <source>
        <dbReference type="Pfam" id="PF01243"/>
    </source>
</evidence>
<keyword evidence="4" id="KW-1185">Reference proteome</keyword>
<dbReference type="GO" id="GO:0016627">
    <property type="term" value="F:oxidoreductase activity, acting on the CH-CH group of donors"/>
    <property type="evidence" value="ECO:0007669"/>
    <property type="project" value="TreeGrafter"/>
</dbReference>
<proteinExistence type="predicted"/>
<dbReference type="RefSeq" id="WP_040271330.1">
    <property type="nucleotide sequence ID" value="NZ_JROO01000009.1"/>
</dbReference>
<evidence type="ECO:0000256" key="1">
    <source>
        <dbReference type="ARBA" id="ARBA00023002"/>
    </source>
</evidence>
<evidence type="ECO:0000313" key="3">
    <source>
        <dbReference type="EMBL" id="KIH99713.1"/>
    </source>
</evidence>
<accession>A0A0C2G8J7</accession>
<name>A0A0C2G8J7_9ACTN</name>
<feature type="domain" description="Pyridoxamine 5'-phosphate oxidase N-terminal" evidence="2">
    <location>
        <begin position="6"/>
        <end position="148"/>
    </location>
</feature>
<protein>
    <submittedName>
        <fullName evidence="3">F420-dependent protein</fullName>
    </submittedName>
</protein>
<dbReference type="GO" id="GO:0070967">
    <property type="term" value="F:coenzyme F420 binding"/>
    <property type="evidence" value="ECO:0007669"/>
    <property type="project" value="TreeGrafter"/>
</dbReference>